<proteinExistence type="predicted"/>
<dbReference type="Proteomes" id="UP000031668">
    <property type="component" value="Unassembled WGS sequence"/>
</dbReference>
<evidence type="ECO:0008006" key="4">
    <source>
        <dbReference type="Google" id="ProtNLM"/>
    </source>
</evidence>
<feature type="chain" id="PRO_5002150857" description="Cathepsin propeptide inhibitor domain-containing protein" evidence="1">
    <location>
        <begin position="17"/>
        <end position="102"/>
    </location>
</feature>
<evidence type="ECO:0000313" key="3">
    <source>
        <dbReference type="Proteomes" id="UP000031668"/>
    </source>
</evidence>
<keyword evidence="3" id="KW-1185">Reference proteome</keyword>
<accession>A0A0C2J528</accession>
<name>A0A0C2J528_THEKT</name>
<gene>
    <name evidence="2" type="ORF">RF11_12309</name>
</gene>
<sequence>MLKVAVLLLVFTRTDSVITGGWTDWHRVEDKEKDMLQEIKASFRNKTSGLKHYDTRHADLLQKASYDNIRFQTQLVAGINYRFKKCKESFHVRSFNIGKAKI</sequence>
<dbReference type="SUPFAM" id="SSF54403">
    <property type="entry name" value="Cystatin/monellin"/>
    <property type="match status" value="1"/>
</dbReference>
<evidence type="ECO:0000256" key="1">
    <source>
        <dbReference type="SAM" id="SignalP"/>
    </source>
</evidence>
<reference evidence="2 3" key="1">
    <citation type="journal article" date="2014" name="Genome Biol. Evol.">
        <title>The genome of the myxosporean Thelohanellus kitauei shows adaptations to nutrient acquisition within its fish host.</title>
        <authorList>
            <person name="Yang Y."/>
            <person name="Xiong J."/>
            <person name="Zhou Z."/>
            <person name="Huo F."/>
            <person name="Miao W."/>
            <person name="Ran C."/>
            <person name="Liu Y."/>
            <person name="Zhang J."/>
            <person name="Feng J."/>
            <person name="Wang M."/>
            <person name="Wang M."/>
            <person name="Wang L."/>
            <person name="Yao B."/>
        </authorList>
    </citation>
    <scope>NUCLEOTIDE SEQUENCE [LARGE SCALE GENOMIC DNA]</scope>
    <source>
        <strain evidence="2">Wuqing</strain>
    </source>
</reference>
<dbReference type="AlphaFoldDB" id="A0A0C2J528"/>
<evidence type="ECO:0000313" key="2">
    <source>
        <dbReference type="EMBL" id="KII72939.1"/>
    </source>
</evidence>
<organism evidence="2 3">
    <name type="scientific">Thelohanellus kitauei</name>
    <name type="common">Myxosporean</name>
    <dbReference type="NCBI Taxonomy" id="669202"/>
    <lineage>
        <taxon>Eukaryota</taxon>
        <taxon>Metazoa</taxon>
        <taxon>Cnidaria</taxon>
        <taxon>Myxozoa</taxon>
        <taxon>Myxosporea</taxon>
        <taxon>Bivalvulida</taxon>
        <taxon>Platysporina</taxon>
        <taxon>Myxobolidae</taxon>
        <taxon>Thelohanellus</taxon>
    </lineage>
</organism>
<dbReference type="EMBL" id="JWZT01001069">
    <property type="protein sequence ID" value="KII72939.1"/>
    <property type="molecule type" value="Genomic_DNA"/>
</dbReference>
<dbReference type="InterPro" id="IPR046350">
    <property type="entry name" value="Cystatin_sf"/>
</dbReference>
<comment type="caution">
    <text evidence="2">The sequence shown here is derived from an EMBL/GenBank/DDBJ whole genome shotgun (WGS) entry which is preliminary data.</text>
</comment>
<keyword evidence="1" id="KW-0732">Signal</keyword>
<dbReference type="Gene3D" id="3.10.450.10">
    <property type="match status" value="1"/>
</dbReference>
<protein>
    <recommendedName>
        <fullName evidence="4">Cathepsin propeptide inhibitor domain-containing protein</fullName>
    </recommendedName>
</protein>
<feature type="signal peptide" evidence="1">
    <location>
        <begin position="1"/>
        <end position="16"/>
    </location>
</feature>